<keyword evidence="2" id="KW-0812">Transmembrane</keyword>
<accession>A0ABT4S4A5</accession>
<dbReference type="InterPro" id="IPR005133">
    <property type="entry name" value="PhaG_MnhG_YufB"/>
</dbReference>
<protein>
    <submittedName>
        <fullName evidence="3">Monovalent cation/H(+) antiporter subunit G</fullName>
    </submittedName>
</protein>
<dbReference type="PANTHER" id="PTHR34703">
    <property type="entry name" value="ANTIPORTER SUBUNIT MNHG2-RELATED"/>
    <property type="match status" value="1"/>
</dbReference>
<feature type="transmembrane region" description="Helical" evidence="2">
    <location>
        <begin position="62"/>
        <end position="86"/>
    </location>
</feature>
<dbReference type="EMBL" id="JAPNNL010000003">
    <property type="protein sequence ID" value="MDA0632024.1"/>
    <property type="molecule type" value="Genomic_DNA"/>
</dbReference>
<sequence>MNALDVAAAVCLLLGALLALSAGLGMVRFRATLDLMHVATKPQVLSVLLVLLAMWLREPTWAMAGPLVIVAVAQIITVSVAAYVVARADHRRSDTGSGSS</sequence>
<evidence type="ECO:0000256" key="1">
    <source>
        <dbReference type="ARBA" id="ARBA00008404"/>
    </source>
</evidence>
<dbReference type="Proteomes" id="UP001144036">
    <property type="component" value="Unassembled WGS sequence"/>
</dbReference>
<gene>
    <name evidence="3" type="ORF">OUY22_01245</name>
</gene>
<evidence type="ECO:0000313" key="4">
    <source>
        <dbReference type="Proteomes" id="UP001144036"/>
    </source>
</evidence>
<dbReference type="RefSeq" id="WP_270152802.1">
    <property type="nucleotide sequence ID" value="NZ_JAPNNL010000003.1"/>
</dbReference>
<proteinExistence type="inferred from homology"/>
<comment type="caution">
    <text evidence="3">The sequence shown here is derived from an EMBL/GenBank/DDBJ whole genome shotgun (WGS) entry which is preliminary data.</text>
</comment>
<dbReference type="Pfam" id="PF03334">
    <property type="entry name" value="PhaG_MnhG_YufB"/>
    <property type="match status" value="1"/>
</dbReference>
<name>A0ABT4S4A5_9ACTN</name>
<feature type="transmembrane region" description="Helical" evidence="2">
    <location>
        <begin position="6"/>
        <end position="26"/>
    </location>
</feature>
<keyword evidence="2" id="KW-1133">Transmembrane helix</keyword>
<organism evidence="3 4">
    <name type="scientific">Nonomuraea corallina</name>
    <dbReference type="NCBI Taxonomy" id="2989783"/>
    <lineage>
        <taxon>Bacteria</taxon>
        <taxon>Bacillati</taxon>
        <taxon>Actinomycetota</taxon>
        <taxon>Actinomycetes</taxon>
        <taxon>Streptosporangiales</taxon>
        <taxon>Streptosporangiaceae</taxon>
        <taxon>Nonomuraea</taxon>
    </lineage>
</organism>
<dbReference type="PANTHER" id="PTHR34703:SF1">
    <property type="entry name" value="ANTIPORTER SUBUNIT MNHG2-RELATED"/>
    <property type="match status" value="1"/>
</dbReference>
<comment type="similarity">
    <text evidence="1">Belongs to the CPA3 antiporters (TC 2.A.63) subunit G family.</text>
</comment>
<evidence type="ECO:0000256" key="2">
    <source>
        <dbReference type="SAM" id="Phobius"/>
    </source>
</evidence>
<keyword evidence="2" id="KW-0472">Membrane</keyword>
<keyword evidence="4" id="KW-1185">Reference proteome</keyword>
<reference evidence="3" key="1">
    <citation type="submission" date="2022-11" db="EMBL/GenBank/DDBJ databases">
        <title>Nonomuraea corallina sp. nov., a new species of the genus Nonomuraea isolated from sea side sediment in Thai sea.</title>
        <authorList>
            <person name="Ngamcharungchit C."/>
            <person name="Matsumoto A."/>
            <person name="Suriyachadkun C."/>
            <person name="Panbangred W."/>
            <person name="Inahashi Y."/>
            <person name="Intra B."/>
        </authorList>
    </citation>
    <scope>NUCLEOTIDE SEQUENCE</scope>
    <source>
        <strain evidence="3">MCN248</strain>
    </source>
</reference>
<evidence type="ECO:0000313" key="3">
    <source>
        <dbReference type="EMBL" id="MDA0632024.1"/>
    </source>
</evidence>